<feature type="compositionally biased region" description="Basic and acidic residues" evidence="13">
    <location>
        <begin position="108"/>
        <end position="118"/>
    </location>
</feature>
<keyword evidence="4" id="KW-0140">cGMP</keyword>
<feature type="region of interest" description="Disordered" evidence="13">
    <location>
        <begin position="108"/>
        <end position="141"/>
    </location>
</feature>
<sequence length="1083" mass="121620">MRYNYEDLAAMSLPELRKVGKSLGLELPKFGDMRSMVWEVLRVQDNPKSVKIQKSTSSKKSMVGYSAKELERMNLKQLRDAAKSIGIYVPPRIGSSASVIREILRAQDKGLRPSSGDKKGKKKPNSNPRADLKGNSSQESLLKLEMEKNRADLERMSRAQLIHFGVKLGISKDYLTFAATNTRLISDILLFQRDPKGFQAQMERRHKNQKKSEKKNDKTKKSTLSHLPWGGGRVWGVEQDRQQAKSISQAKVITCRSVPSLHNITAAMSRGTTVEVKIDVKEIAKALERVPLLSKLKKDILGLLANSSSAKRTVAGEPVFLEGEEGDGFYLIKSGKADVIVGKDTKVGQLSAGDYFGEGALINKAPRGATVKATEDMICLFWTKAKFMEMFTTIYGTRNLHTVFVKRHNVIASEDQKAEQTRPVESKYYNKTKDEAAEIRNWLKKSALLSHITDDNHFNAILRGFFKKTVEPGHKLCVEKEPGLFLYVIQHGAFEAISKDQGARSLHRGDLIGDVALLHDSPNTEAITARTRSDIWCISRFTFRRLLKEVSEGEMARRCAFLAQTDLCRALSSFERHNIAEALEEVKYDSGDVIVKQGDVGDCMYFLKSGDVTAYVNCQEIQWKNKELFGELALISDGAKRAATVRAVEPTVLLRLSKLAVETLLGPVKIFLEQRAKEYNRHTIVFPWGGTFGMRVFGTKVTKVEKGLQAERLGVQVGWCVVEVNGKKVDNFQDFQMAIDTNSENSLVFSGLGKKVSKKEKKKRHFPYKLPQLQKLCILGKGSFGSVYLVKAPNNETYALKCVSKKIVLDTKQSKHIVSEKEVMEKMDHPFIIKLKSTYKDSKCVFFVLELCLGGELFGLIQNKGGALSERATRFYAASVVSIFAYMHKLDIIYRDLKPENLLVDAQGFLKLVDFGFAKQITGSTFTLCGTPDYLAPEIIRGTGHGKGVDWWCLGVFIYELVASYAPFYSDTPKQTYKMICSRAPITFPPSFSRHLRHLLAGLLKRKPADRLGVIRGGADRIKSMEWFNGFDFEALEAKRVKPPYIIPVRSRLDASNFDDYSDDEEPYDCGSKPTGGWEHHFG</sequence>
<evidence type="ECO:0000259" key="15">
    <source>
        <dbReference type="PROSITE" id="PS50042"/>
    </source>
</evidence>
<dbReference type="PROSITE" id="PS50042">
    <property type="entry name" value="CNMP_BINDING_3"/>
    <property type="match status" value="3"/>
</dbReference>
<feature type="compositionally biased region" description="Basic and acidic residues" evidence="13">
    <location>
        <begin position="210"/>
        <end position="220"/>
    </location>
</feature>
<feature type="domain" description="Cyclic nucleotide-binding" evidence="15">
    <location>
        <begin position="449"/>
        <end position="547"/>
    </location>
</feature>
<feature type="domain" description="Protein kinase" evidence="14">
    <location>
        <begin position="773"/>
        <end position="1028"/>
    </location>
</feature>
<dbReference type="Gene3D" id="2.30.42.10">
    <property type="match status" value="1"/>
</dbReference>
<dbReference type="InterPro" id="IPR018488">
    <property type="entry name" value="cNMP-bd_CS"/>
</dbReference>
<dbReference type="Pfam" id="PF00069">
    <property type="entry name" value="Pkinase"/>
    <property type="match status" value="1"/>
</dbReference>
<keyword evidence="5" id="KW-0808">Transferase</keyword>
<feature type="binding site" evidence="12">
    <location>
        <position position="801"/>
    </location>
    <ligand>
        <name>ATP</name>
        <dbReference type="ChEBI" id="CHEBI:30616"/>
    </ligand>
</feature>
<dbReference type="SUPFAM" id="SSF51206">
    <property type="entry name" value="cAMP-binding domain-like"/>
    <property type="match status" value="3"/>
</dbReference>
<keyword evidence="9" id="KW-0142">cGMP-binding</keyword>
<dbReference type="PROSITE" id="PS00888">
    <property type="entry name" value="CNMP_BINDING_1"/>
    <property type="match status" value="1"/>
</dbReference>
<proteinExistence type="inferred from homology"/>
<dbReference type="EMBL" id="HBEM01006272">
    <property type="protein sequence ID" value="CAD8437281.1"/>
    <property type="molecule type" value="Transcribed_RNA"/>
</dbReference>
<evidence type="ECO:0000256" key="9">
    <source>
        <dbReference type="ARBA" id="ARBA00022992"/>
    </source>
</evidence>
<evidence type="ECO:0000259" key="14">
    <source>
        <dbReference type="PROSITE" id="PS50011"/>
    </source>
</evidence>
<evidence type="ECO:0000256" key="10">
    <source>
        <dbReference type="ARBA" id="ARBA00047298"/>
    </source>
</evidence>
<feature type="domain" description="Cyclic nucleotide-binding" evidence="15">
    <location>
        <begin position="292"/>
        <end position="391"/>
    </location>
</feature>
<dbReference type="InterPro" id="IPR000961">
    <property type="entry name" value="AGC-kinase_C"/>
</dbReference>
<dbReference type="InterPro" id="IPR000719">
    <property type="entry name" value="Prot_kinase_dom"/>
</dbReference>
<keyword evidence="8 12" id="KW-0067">ATP-binding</keyword>
<comment type="catalytic activity">
    <reaction evidence="10">
        <text>L-threonyl-[protein] + ATP = O-phospho-L-threonyl-[protein] + ADP + H(+)</text>
        <dbReference type="Rhea" id="RHEA:46608"/>
        <dbReference type="Rhea" id="RHEA-COMP:11060"/>
        <dbReference type="Rhea" id="RHEA-COMP:11605"/>
        <dbReference type="ChEBI" id="CHEBI:15378"/>
        <dbReference type="ChEBI" id="CHEBI:30013"/>
        <dbReference type="ChEBI" id="CHEBI:30616"/>
        <dbReference type="ChEBI" id="CHEBI:61977"/>
        <dbReference type="ChEBI" id="CHEBI:456216"/>
        <dbReference type="EC" id="2.7.11.12"/>
    </reaction>
</comment>
<dbReference type="EC" id="2.7.11.12" evidence="2"/>
<dbReference type="PROSITE" id="PS00107">
    <property type="entry name" value="PROTEIN_KINASE_ATP"/>
    <property type="match status" value="1"/>
</dbReference>
<comment type="catalytic activity">
    <reaction evidence="11">
        <text>L-seryl-[protein] + ATP = O-phospho-L-seryl-[protein] + ADP + H(+)</text>
        <dbReference type="Rhea" id="RHEA:17989"/>
        <dbReference type="Rhea" id="RHEA-COMP:9863"/>
        <dbReference type="Rhea" id="RHEA-COMP:11604"/>
        <dbReference type="ChEBI" id="CHEBI:15378"/>
        <dbReference type="ChEBI" id="CHEBI:29999"/>
        <dbReference type="ChEBI" id="CHEBI:30616"/>
        <dbReference type="ChEBI" id="CHEBI:83421"/>
        <dbReference type="ChEBI" id="CHEBI:456216"/>
        <dbReference type="EC" id="2.7.11.12"/>
    </reaction>
</comment>
<feature type="region of interest" description="Disordered" evidence="13">
    <location>
        <begin position="1064"/>
        <end position="1083"/>
    </location>
</feature>
<comment type="similarity">
    <text evidence="1">Belongs to the protein kinase superfamily. AGC Ser/Thr protein kinase family. cGMP subfamily.</text>
</comment>
<evidence type="ECO:0000256" key="13">
    <source>
        <dbReference type="SAM" id="MobiDB-lite"/>
    </source>
</evidence>
<name>A0A7S0GPL6_9EUKA</name>
<evidence type="ECO:0000256" key="3">
    <source>
        <dbReference type="ARBA" id="ARBA00022527"/>
    </source>
</evidence>
<dbReference type="InterPro" id="IPR011009">
    <property type="entry name" value="Kinase-like_dom_sf"/>
</dbReference>
<evidence type="ECO:0000256" key="4">
    <source>
        <dbReference type="ARBA" id="ARBA00022535"/>
    </source>
</evidence>
<evidence type="ECO:0000256" key="8">
    <source>
        <dbReference type="ARBA" id="ARBA00022840"/>
    </source>
</evidence>
<dbReference type="InterPro" id="IPR008271">
    <property type="entry name" value="Ser/Thr_kinase_AS"/>
</dbReference>
<keyword evidence="3" id="KW-0723">Serine/threonine-protein kinase</keyword>
<evidence type="ECO:0000256" key="2">
    <source>
        <dbReference type="ARBA" id="ARBA00012428"/>
    </source>
</evidence>
<reference evidence="17" key="1">
    <citation type="submission" date="2021-01" db="EMBL/GenBank/DDBJ databases">
        <authorList>
            <person name="Corre E."/>
            <person name="Pelletier E."/>
            <person name="Niang G."/>
            <person name="Scheremetjew M."/>
            <person name="Finn R."/>
            <person name="Kale V."/>
            <person name="Holt S."/>
            <person name="Cochrane G."/>
            <person name="Meng A."/>
            <person name="Brown T."/>
            <person name="Cohen L."/>
        </authorList>
    </citation>
    <scope>NUCLEOTIDE SEQUENCE</scope>
    <source>
        <strain evidence="17">CCMP2058</strain>
    </source>
</reference>
<dbReference type="CDD" id="cd00038">
    <property type="entry name" value="CAP_ED"/>
    <property type="match status" value="3"/>
</dbReference>
<dbReference type="SUPFAM" id="SSF50156">
    <property type="entry name" value="PDZ domain-like"/>
    <property type="match status" value="1"/>
</dbReference>
<dbReference type="PRINTS" id="PR00103">
    <property type="entry name" value="CAMPKINASE"/>
</dbReference>
<accession>A0A7S0GPL6</accession>
<evidence type="ECO:0000256" key="1">
    <source>
        <dbReference type="ARBA" id="ARBA00006352"/>
    </source>
</evidence>
<feature type="region of interest" description="Disordered" evidence="13">
    <location>
        <begin position="200"/>
        <end position="226"/>
    </location>
</feature>
<dbReference type="GO" id="GO:0030553">
    <property type="term" value="F:cGMP binding"/>
    <property type="evidence" value="ECO:0007669"/>
    <property type="project" value="UniProtKB-KW"/>
</dbReference>
<dbReference type="GO" id="GO:0005952">
    <property type="term" value="C:cAMP-dependent protein kinase complex"/>
    <property type="evidence" value="ECO:0007669"/>
    <property type="project" value="TreeGrafter"/>
</dbReference>
<organism evidence="17">
    <name type="scientific">Amorphochlora amoebiformis</name>
    <dbReference type="NCBI Taxonomy" id="1561963"/>
    <lineage>
        <taxon>Eukaryota</taxon>
        <taxon>Sar</taxon>
        <taxon>Rhizaria</taxon>
        <taxon>Cercozoa</taxon>
        <taxon>Chlorarachniophyceae</taxon>
        <taxon>Amorphochlora</taxon>
    </lineage>
</organism>
<dbReference type="Gene3D" id="2.60.120.10">
    <property type="entry name" value="Jelly Rolls"/>
    <property type="match status" value="3"/>
</dbReference>
<dbReference type="Gene3D" id="1.10.510.10">
    <property type="entry name" value="Transferase(Phosphotransferase) domain 1"/>
    <property type="match status" value="1"/>
</dbReference>
<feature type="domain" description="Cyclic nucleotide-binding" evidence="15">
    <location>
        <begin position="567"/>
        <end position="682"/>
    </location>
</feature>
<evidence type="ECO:0000313" key="17">
    <source>
        <dbReference type="EMBL" id="CAD8437281.1"/>
    </source>
</evidence>
<dbReference type="GO" id="GO:0005524">
    <property type="term" value="F:ATP binding"/>
    <property type="evidence" value="ECO:0007669"/>
    <property type="project" value="UniProtKB-UniRule"/>
</dbReference>
<dbReference type="Gene3D" id="3.30.200.20">
    <property type="entry name" value="Phosphorylase Kinase, domain 1"/>
    <property type="match status" value="1"/>
</dbReference>
<dbReference type="SUPFAM" id="SSF56112">
    <property type="entry name" value="Protein kinase-like (PK-like)"/>
    <property type="match status" value="1"/>
</dbReference>
<dbReference type="AlphaFoldDB" id="A0A7S0GPL6"/>
<dbReference type="InterPro" id="IPR017441">
    <property type="entry name" value="Protein_kinase_ATP_BS"/>
</dbReference>
<gene>
    <name evidence="17" type="ORF">LAMO00422_LOCUS4393</name>
</gene>
<dbReference type="PROSITE" id="PS51285">
    <property type="entry name" value="AGC_KINASE_CTER"/>
    <property type="match status" value="1"/>
</dbReference>
<dbReference type="PROSITE" id="PS00108">
    <property type="entry name" value="PROTEIN_KINASE_ST"/>
    <property type="match status" value="1"/>
</dbReference>
<dbReference type="GO" id="GO:0004691">
    <property type="term" value="F:cAMP-dependent protein kinase activity"/>
    <property type="evidence" value="ECO:0007669"/>
    <property type="project" value="TreeGrafter"/>
</dbReference>
<dbReference type="InterPro" id="IPR036034">
    <property type="entry name" value="PDZ_sf"/>
</dbReference>
<evidence type="ECO:0000256" key="6">
    <source>
        <dbReference type="ARBA" id="ARBA00022741"/>
    </source>
</evidence>
<dbReference type="PROSITE" id="PS50011">
    <property type="entry name" value="PROTEIN_KINASE_DOM"/>
    <property type="match status" value="1"/>
</dbReference>
<dbReference type="InterPro" id="IPR000595">
    <property type="entry name" value="cNMP-bd_dom"/>
</dbReference>
<evidence type="ECO:0000256" key="7">
    <source>
        <dbReference type="ARBA" id="ARBA00022777"/>
    </source>
</evidence>
<feature type="domain" description="AGC-kinase C-terminal" evidence="16">
    <location>
        <begin position="1029"/>
        <end position="1083"/>
    </location>
</feature>
<evidence type="ECO:0000259" key="16">
    <source>
        <dbReference type="PROSITE" id="PS51285"/>
    </source>
</evidence>
<dbReference type="SMART" id="SM00100">
    <property type="entry name" value="cNMP"/>
    <property type="match status" value="3"/>
</dbReference>
<dbReference type="Pfam" id="PF00027">
    <property type="entry name" value="cNMP_binding"/>
    <property type="match status" value="3"/>
</dbReference>
<evidence type="ECO:0000256" key="5">
    <source>
        <dbReference type="ARBA" id="ARBA00022679"/>
    </source>
</evidence>
<dbReference type="InterPro" id="IPR018490">
    <property type="entry name" value="cNMP-bd_dom_sf"/>
</dbReference>
<dbReference type="InterPro" id="IPR014710">
    <property type="entry name" value="RmlC-like_jellyroll"/>
</dbReference>
<dbReference type="SMART" id="SM00220">
    <property type="entry name" value="S_TKc"/>
    <property type="match status" value="1"/>
</dbReference>
<keyword evidence="7" id="KW-0418">Kinase</keyword>
<keyword evidence="6 12" id="KW-0547">Nucleotide-binding</keyword>
<protein>
    <recommendedName>
        <fullName evidence="2">cGMP-dependent protein kinase</fullName>
        <ecNumber evidence="2">2.7.11.12</ecNumber>
    </recommendedName>
</protein>
<dbReference type="PROSITE" id="PS00889">
    <property type="entry name" value="CNMP_BINDING_2"/>
    <property type="match status" value="1"/>
</dbReference>
<dbReference type="GO" id="GO:0004692">
    <property type="term" value="F:cGMP-dependent protein kinase activity"/>
    <property type="evidence" value="ECO:0007669"/>
    <property type="project" value="UniProtKB-EC"/>
</dbReference>
<dbReference type="PANTHER" id="PTHR24353:SF143">
    <property type="entry name" value="PROTEIN KINASE DOMAIN-CONTAINING PROTEIN"/>
    <property type="match status" value="1"/>
</dbReference>
<evidence type="ECO:0000256" key="11">
    <source>
        <dbReference type="ARBA" id="ARBA00047462"/>
    </source>
</evidence>
<dbReference type="PANTHER" id="PTHR24353">
    <property type="entry name" value="CYCLIC NUCLEOTIDE-DEPENDENT PROTEIN KINASE"/>
    <property type="match status" value="1"/>
</dbReference>
<evidence type="ECO:0000256" key="12">
    <source>
        <dbReference type="PROSITE-ProRule" id="PRU10141"/>
    </source>
</evidence>
<dbReference type="FunFam" id="1.10.510.10:FF:000210">
    <property type="entry name" value="Non-specific serine/threonine protein kinase"/>
    <property type="match status" value="1"/>
</dbReference>